<evidence type="ECO:0000256" key="2">
    <source>
        <dbReference type="ARBA" id="ARBA00022553"/>
    </source>
</evidence>
<evidence type="ECO:0000256" key="1">
    <source>
        <dbReference type="ARBA" id="ARBA00022450"/>
    </source>
</evidence>
<dbReference type="InterPro" id="IPR042099">
    <property type="entry name" value="ANL_N_sf"/>
</dbReference>
<dbReference type="InterPro" id="IPR036291">
    <property type="entry name" value="NAD(P)-bd_dom_sf"/>
</dbReference>
<dbReference type="SUPFAM" id="SSF51735">
    <property type="entry name" value="NAD(P)-binding Rossmann-fold domains"/>
    <property type="match status" value="1"/>
</dbReference>
<dbReference type="Pfam" id="PF23562">
    <property type="entry name" value="AMP-binding_C_3"/>
    <property type="match status" value="1"/>
</dbReference>
<feature type="domain" description="Carrier" evidence="4">
    <location>
        <begin position="663"/>
        <end position="746"/>
    </location>
</feature>
<organism evidence="5 6">
    <name type="scientific">Imshaugia aleurites</name>
    <dbReference type="NCBI Taxonomy" id="172621"/>
    <lineage>
        <taxon>Eukaryota</taxon>
        <taxon>Fungi</taxon>
        <taxon>Dikarya</taxon>
        <taxon>Ascomycota</taxon>
        <taxon>Pezizomycotina</taxon>
        <taxon>Lecanoromycetes</taxon>
        <taxon>OSLEUM clade</taxon>
        <taxon>Lecanoromycetidae</taxon>
        <taxon>Lecanorales</taxon>
        <taxon>Lecanorineae</taxon>
        <taxon>Parmeliaceae</taxon>
        <taxon>Imshaugia</taxon>
    </lineage>
</organism>
<dbReference type="InterPro" id="IPR013120">
    <property type="entry name" value="FAR_NAD-bd"/>
</dbReference>
<dbReference type="InterPro" id="IPR020845">
    <property type="entry name" value="AMP-binding_CS"/>
</dbReference>
<dbReference type="PANTHER" id="PTHR43439">
    <property type="entry name" value="PHENYLACETATE-COENZYME A LIGASE"/>
    <property type="match status" value="1"/>
</dbReference>
<feature type="compositionally biased region" description="Basic and acidic residues" evidence="3">
    <location>
        <begin position="1"/>
        <end position="17"/>
    </location>
</feature>
<dbReference type="Pfam" id="PF00501">
    <property type="entry name" value="AMP-binding"/>
    <property type="match status" value="1"/>
</dbReference>
<dbReference type="PROSITE" id="PS00455">
    <property type="entry name" value="AMP_BINDING"/>
    <property type="match status" value="1"/>
</dbReference>
<evidence type="ECO:0000256" key="3">
    <source>
        <dbReference type="SAM" id="MobiDB-lite"/>
    </source>
</evidence>
<dbReference type="InterPro" id="IPR036736">
    <property type="entry name" value="ACP-like_sf"/>
</dbReference>
<proteinExistence type="predicted"/>
<dbReference type="Gene3D" id="3.40.50.12780">
    <property type="entry name" value="N-terminal domain of ligase-like"/>
    <property type="match status" value="1"/>
</dbReference>
<comment type="caution">
    <text evidence="5">The sequence shown here is derived from an EMBL/GenBank/DDBJ whole genome shotgun (WGS) entry which is preliminary data.</text>
</comment>
<dbReference type="Pfam" id="PF07993">
    <property type="entry name" value="NAD_binding_4"/>
    <property type="match status" value="1"/>
</dbReference>
<protein>
    <recommendedName>
        <fullName evidence="4">Carrier domain-containing protein</fullName>
    </recommendedName>
</protein>
<dbReference type="PANTHER" id="PTHR43439:SF2">
    <property type="entry name" value="ENZYME, PUTATIVE (JCVI)-RELATED"/>
    <property type="match status" value="1"/>
</dbReference>
<accession>A0A8H3FF14</accession>
<keyword evidence="6" id="KW-1185">Reference proteome</keyword>
<name>A0A8H3FF14_9LECA</name>
<dbReference type="SUPFAM" id="SSF47336">
    <property type="entry name" value="ACP-like"/>
    <property type="match status" value="1"/>
</dbReference>
<dbReference type="Pfam" id="PF00550">
    <property type="entry name" value="PP-binding"/>
    <property type="match status" value="1"/>
</dbReference>
<feature type="region of interest" description="Disordered" evidence="3">
    <location>
        <begin position="1"/>
        <end position="29"/>
    </location>
</feature>
<dbReference type="InterPro" id="IPR009081">
    <property type="entry name" value="PP-bd_ACP"/>
</dbReference>
<evidence type="ECO:0000259" key="4">
    <source>
        <dbReference type="PROSITE" id="PS50075"/>
    </source>
</evidence>
<dbReference type="InterPro" id="IPR006162">
    <property type="entry name" value="Ppantetheine_attach_site"/>
</dbReference>
<dbReference type="Gene3D" id="3.40.50.720">
    <property type="entry name" value="NAD(P)-binding Rossmann-like Domain"/>
    <property type="match status" value="1"/>
</dbReference>
<dbReference type="SUPFAM" id="SSF56801">
    <property type="entry name" value="Acetyl-CoA synthetase-like"/>
    <property type="match status" value="1"/>
</dbReference>
<dbReference type="PROSITE" id="PS00012">
    <property type="entry name" value="PHOSPHOPANTETHEINE"/>
    <property type="match status" value="1"/>
</dbReference>
<dbReference type="AlphaFoldDB" id="A0A8H3FF14"/>
<dbReference type="Proteomes" id="UP000664534">
    <property type="component" value="Unassembled WGS sequence"/>
</dbReference>
<keyword evidence="2" id="KW-0597">Phosphoprotein</keyword>
<dbReference type="InterPro" id="IPR000873">
    <property type="entry name" value="AMP-dep_synth/lig_dom"/>
</dbReference>
<dbReference type="Gene3D" id="1.10.1200.10">
    <property type="entry name" value="ACP-like"/>
    <property type="match status" value="1"/>
</dbReference>
<dbReference type="EMBL" id="CAJPDT010000030">
    <property type="protein sequence ID" value="CAF9922425.1"/>
    <property type="molecule type" value="Genomic_DNA"/>
</dbReference>
<evidence type="ECO:0000313" key="5">
    <source>
        <dbReference type="EMBL" id="CAF9922425.1"/>
    </source>
</evidence>
<keyword evidence="1" id="KW-0596">Phosphopantetheine</keyword>
<dbReference type="OrthoDB" id="429813at2759"/>
<dbReference type="PROSITE" id="PS50075">
    <property type="entry name" value="CARRIER"/>
    <property type="match status" value="1"/>
</dbReference>
<reference evidence="5" key="1">
    <citation type="submission" date="2021-03" db="EMBL/GenBank/DDBJ databases">
        <authorList>
            <person name="Tagirdzhanova G."/>
        </authorList>
    </citation>
    <scope>NUCLEOTIDE SEQUENCE</scope>
</reference>
<gene>
    <name evidence="5" type="ORF">IMSHALPRED_005684</name>
</gene>
<sequence>MSHKLSQENKDASDKRTTFSNNDDESEPAADIGKYHCTCQSHHGDLHVSSNGATYVTAMRSKILWKLRFDNCKTIRKYSDSGLIFELMDASEFKVMGLALRNEVFTQIIGTVPVRGVNYGSRLIPTLVDDMAVSMPDNVYASIPRNQDFTDGFDDVTSRDLARAVNRAAFWIEHKLGTSVNFETVAYIGPMDLRYYIIAIAATKVGYKTLFPSPRNSVEGSLALMEYTSCSILISPVESKVDHILSKRGMRHLNVEGLKELLGGDAVEHYEYKKTFKEAAQDPFIVVHTSGSTGLPKPITLYHGGVATVDAHHLISPLGGFDAQIKAPEDSSRVFTSLPPFHVAGILQTLIVALYYKETTVWPPPGRPVSADLIDHLLDNVNVDGLFTAPSTLEELSQSQTSLQKLNNVKFAQFAGGPLGKTAGDTISRYTTVINVMGSSETGWFPLLHKGSEDWIYFHFDPRMKGVEFREVSPGLYEQFFTHHGSTDPFHWSFYTFPDRSEFSMKDVYSKHPSKPDLWFYEGRSDDVIVLSNGEKFNPNDMEATLRSCPGVFGALIVGQGRFEVAAVLELKGNTADTEEARKRVLEDLSPYVTKANESAPAYARIGLDHFLFTKPSKPMLRTDKGTVKRRATNQAYEKEIDELYADVGGFGQASDAVQLNPRDSDALRIAIRNMLTKIEGLQKITFDQDLFAAGMDSLQVMNLVRQLRSSFRDYDGGGFAHLISPRTIYSNPNVFKIVTAVKYLADNGEAASESLEKERIGNMEGMLAKYSHDLPQNKRDVTQIREQGLTIVLTGSTGSLGSYILDCLLANAQVAKVICLNRGADSEIKQKNGNKMRGLVNEWRDRALFLTTDLSRSDLGLGPDEYQMLVEETSAIIHNQWQVDFNLNLESFEPHVAGVRDLINLSNQSLKSPPILFTSSISTLDNWAIQHPKEKVPESAFDDFSIPSAMGYGESKYVAEQLLERAGRASGVSAAICRVGQLTGPVLKDGVWNKQEWLPSLIASSKYLGKIPTTIPSQDTVSWIPVDNTANIIVDLLLSDIQDESSTAVWTKYHNVVNPHPGSWETLVSAITKHFEDKVEPVSFKSWFEALQASASKTDDVTKNPGIKLLEFFEQMETAGGEVELETKQTVKRSPAMRDLQAVGPEWMEIWLNQWDF</sequence>
<evidence type="ECO:0000313" key="6">
    <source>
        <dbReference type="Proteomes" id="UP000664534"/>
    </source>
</evidence>
<dbReference type="InterPro" id="IPR051414">
    <property type="entry name" value="Adenylate-forming_Reductase"/>
</dbReference>